<feature type="signal peptide" evidence="1">
    <location>
        <begin position="1"/>
        <end position="37"/>
    </location>
</feature>
<dbReference type="InterPro" id="IPR011990">
    <property type="entry name" value="TPR-like_helical_dom_sf"/>
</dbReference>
<evidence type="ECO:0008006" key="4">
    <source>
        <dbReference type="Google" id="ProtNLM"/>
    </source>
</evidence>
<dbReference type="SUPFAM" id="SSF48452">
    <property type="entry name" value="TPR-like"/>
    <property type="match status" value="1"/>
</dbReference>
<gene>
    <name evidence="2" type="ORF">SAMN05421788_111190</name>
</gene>
<dbReference type="RefSeq" id="WP_076382037.1">
    <property type="nucleotide sequence ID" value="NZ_AP017422.1"/>
</dbReference>
<dbReference type="Gene3D" id="1.25.40.10">
    <property type="entry name" value="Tetratricopeptide repeat domain"/>
    <property type="match status" value="1"/>
</dbReference>
<proteinExistence type="predicted"/>
<evidence type="ECO:0000256" key="1">
    <source>
        <dbReference type="SAM" id="SignalP"/>
    </source>
</evidence>
<accession>A0A1N7RC80</accession>
<keyword evidence="3" id="KW-1185">Reference proteome</keyword>
<evidence type="ECO:0000313" key="3">
    <source>
        <dbReference type="Proteomes" id="UP000186917"/>
    </source>
</evidence>
<sequence length="675" mass="78279">MIYIKGSQLQCRMNKSFTAFALLLCAMLLFSVHPLLAQGNAAARYEIDAKRQGVKPTDKDALPRSREFIRLDSTYYVGWMYEGIYKCDRSSDYLGYKNAIPALQKALALIEKDYGNSLRGLYSSIEYFAQNVPRYQDMFFIFNALKECYDNLEMPDKVIELLDKIDRYHFKKDYFGTYYHRAWTYHRNRFLTSANFPFLKNSVEENERMAFFYCYQGLRFIQQNKPQNDTWFGPMQAENDKLTIYHYMAMLHCYNKNYDSSEYYYRILASRGAVSWNNYGSMQAETGNFARAIEYYKRDQFKSFSHILHEPYYYLPMLSVYGGKTKEAIKTVQEIIQQNGSTPGFGWYNLALARSYMYDGQLDSSEYALNKAANFKEIHIGTTLTQSQYNFTVNLLRVQLLDRKISQVKFTDKGWWYSPTALYKIASYTSEKMKTEYVTVNELAFNPERTRVVYDLFCSEATTSFDEAWYLMKDFSPTFFQKKYENYLNTDKRENVLRYFYLFAAKFKWEKGDKNEARTDFETLEKNSMLDTANEKLFMGRLYEGLIKAGNKTGQSYVATYTNALYETYPQLLPFSGITPSISLSVSGQDDAVTKAVVKQIKGCDISVADENTPGIPHATIQFNKRGNKYEALFQVISGNGKPMVQGGRLIFTPTQQAGAEITLRLFGKGGAVEL</sequence>
<dbReference type="AlphaFoldDB" id="A0A1N7RC80"/>
<evidence type="ECO:0000313" key="2">
    <source>
        <dbReference type="EMBL" id="SIT32652.1"/>
    </source>
</evidence>
<reference evidence="3" key="1">
    <citation type="submission" date="2017-01" db="EMBL/GenBank/DDBJ databases">
        <authorList>
            <person name="Varghese N."/>
            <person name="Submissions S."/>
        </authorList>
    </citation>
    <scope>NUCLEOTIDE SEQUENCE [LARGE SCALE GENOMIC DNA]</scope>
    <source>
        <strain evidence="3">DSM 21054</strain>
    </source>
</reference>
<feature type="chain" id="PRO_5012930184" description="Tetratricopeptide repeat-containing protein" evidence="1">
    <location>
        <begin position="38"/>
        <end position="675"/>
    </location>
</feature>
<keyword evidence="1" id="KW-0732">Signal</keyword>
<dbReference type="STRING" id="477680.SAMN05421788_111190"/>
<dbReference type="EMBL" id="FTOR01000011">
    <property type="protein sequence ID" value="SIT32652.1"/>
    <property type="molecule type" value="Genomic_DNA"/>
</dbReference>
<dbReference type="Proteomes" id="UP000186917">
    <property type="component" value="Unassembled WGS sequence"/>
</dbReference>
<organism evidence="2 3">
    <name type="scientific">Filimonas lacunae</name>
    <dbReference type="NCBI Taxonomy" id="477680"/>
    <lineage>
        <taxon>Bacteria</taxon>
        <taxon>Pseudomonadati</taxon>
        <taxon>Bacteroidota</taxon>
        <taxon>Chitinophagia</taxon>
        <taxon>Chitinophagales</taxon>
        <taxon>Chitinophagaceae</taxon>
        <taxon>Filimonas</taxon>
    </lineage>
</organism>
<name>A0A1N7RC80_9BACT</name>
<dbReference type="OrthoDB" id="607439at2"/>
<protein>
    <recommendedName>
        <fullName evidence="4">Tetratricopeptide repeat-containing protein</fullName>
    </recommendedName>
</protein>